<evidence type="ECO:0000313" key="2">
    <source>
        <dbReference type="Proteomes" id="UP000324974"/>
    </source>
</evidence>
<gene>
    <name evidence="1" type="ORF">PX52LOC_00869</name>
</gene>
<dbReference type="RefSeq" id="WP_149108932.1">
    <property type="nucleotide sequence ID" value="NZ_CP042425.1"/>
</dbReference>
<sequence length="117" mass="12721">MNCSKLEVGSAVCRNCGRAKVNRPRGLCWSCYYTPGVKDKFPSTSKYARRGEGNFNGNAPLPAIPTTAAPGTQEKLDVLAMRAKLKQALWHPLDATYEGDPKPLQWLAQHATTSTAA</sequence>
<dbReference type="KEGG" id="lrs:PX52LOC_00869"/>
<name>A0A5C1AAD2_9BACT</name>
<evidence type="ECO:0000313" key="1">
    <source>
        <dbReference type="EMBL" id="QEL14008.1"/>
    </source>
</evidence>
<dbReference type="EMBL" id="CP042425">
    <property type="protein sequence ID" value="QEL14008.1"/>
    <property type="molecule type" value="Genomic_DNA"/>
</dbReference>
<dbReference type="AlphaFoldDB" id="A0A5C1AAD2"/>
<proteinExistence type="predicted"/>
<dbReference type="Proteomes" id="UP000324974">
    <property type="component" value="Chromosome"/>
</dbReference>
<dbReference type="OrthoDB" id="283166at2"/>
<organism evidence="1 2">
    <name type="scientific">Limnoglobus roseus</name>
    <dbReference type="NCBI Taxonomy" id="2598579"/>
    <lineage>
        <taxon>Bacteria</taxon>
        <taxon>Pseudomonadati</taxon>
        <taxon>Planctomycetota</taxon>
        <taxon>Planctomycetia</taxon>
        <taxon>Gemmatales</taxon>
        <taxon>Gemmataceae</taxon>
        <taxon>Limnoglobus</taxon>
    </lineage>
</organism>
<accession>A0A5C1AAD2</accession>
<protein>
    <submittedName>
        <fullName evidence="1">Uncharacterized protein</fullName>
    </submittedName>
</protein>
<keyword evidence="2" id="KW-1185">Reference proteome</keyword>
<reference evidence="2" key="1">
    <citation type="submission" date="2019-08" db="EMBL/GenBank/DDBJ databases">
        <title>Limnoglobus roseus gen. nov., sp. nov., a novel freshwater planctomycete with a giant genome from the family Gemmataceae.</title>
        <authorList>
            <person name="Kulichevskaya I.S."/>
            <person name="Naumoff D.G."/>
            <person name="Miroshnikov K."/>
            <person name="Ivanova A."/>
            <person name="Philippov D.A."/>
            <person name="Hakobyan A."/>
            <person name="Rijpstra I.C."/>
            <person name="Sinninghe Damste J.S."/>
            <person name="Liesack W."/>
            <person name="Dedysh S.N."/>
        </authorList>
    </citation>
    <scope>NUCLEOTIDE SEQUENCE [LARGE SCALE GENOMIC DNA]</scope>
    <source>
        <strain evidence="2">PX52</strain>
    </source>
</reference>